<accession>A0A832T4X6</accession>
<sequence length="816" mass="91821">MRRGFILNSAVLVLLIPLLLLVATYEDVSSFIVKSQSERFQLGRTHDLVTFLDLEFQRALEISGKRAVVTIVDYVSLTGNFINPNYMVNNTIADLVRTGSSPSISGYDPTRIMQGQTLRNWLSNISSLLIDQGFILYPDDQTILKSIKLKVAPLDAFRIIIKGFIPNITIRDKSGRIVYSGPIPSNGKYAYSVVSIVDMEDPFHSAMTGGRYHRSIRVCKHSIPEFGQRPIILANGSGESNKPVLLGRYGETLLYNSTHIYDDEGNYITNLTINGVNVSTSEVIKNIGDMGVIVFSNISGQSYGWCSSLGYRVNITVTNNLGEDLTDYQIPLLISVAKLPSDVVNAIFENTNSTNYSDIFKNGASIEIYDSSCNKIPFWIEYWDPVNKKALIWIRDSIGAGQSKTYSLYFGEGNPTKGNGDQVFLFFDDFEDGTWDDKWYVVEETPSIINGELYIPGGNETLAIRTKSFINYNGGFAVRFRMKGKMNADFDAGIGVEDVTGLILLFTDDYYPGQGLAIWWAVSVRNYYLWLLQNFYDYGREDITTYHTYEAIIIPAGIFRSEVTFKDLMDASGNLITGRDNTNNYLIFFFPPRYLYLVIDSGSKVRGAYFDYVFIRKYPEANGDLLDDSMGFSGIALNAGDVEEKPFIPTKKSPGAAYDIQPLIDCLLDQRYFAIKDGWSFFERLEGSNKNHLVYERMANETQDELGISYNGKHFPIGLVSFMIPYEIYDRKLATLMIEIGKNPNEERVSSADYYFLTYYFGGGNKVEGYRVWGISYGVTSEGDLSNIPFFLDPQTAKEILGTQGTCDLLVGYNCR</sequence>
<protein>
    <submittedName>
        <fullName evidence="2">DUF2341 domain-containing protein</fullName>
    </submittedName>
</protein>
<dbReference type="RefSeq" id="WP_010885431.1">
    <property type="nucleotide sequence ID" value="NZ_DUJN01000002.1"/>
</dbReference>
<feature type="domain" description="DUF2341" evidence="1">
    <location>
        <begin position="362"/>
        <end position="440"/>
    </location>
</feature>
<reference evidence="2" key="1">
    <citation type="journal article" date="2020" name="bioRxiv">
        <title>A rank-normalized archaeal taxonomy based on genome phylogeny resolves widespread incomplete and uneven classifications.</title>
        <authorList>
            <person name="Rinke C."/>
            <person name="Chuvochina M."/>
            <person name="Mussig A.J."/>
            <person name="Chaumeil P.-A."/>
            <person name="Waite D.W."/>
            <person name="Whitman W.B."/>
            <person name="Parks D.H."/>
            <person name="Hugenholtz P."/>
        </authorList>
    </citation>
    <scope>NUCLEOTIDE SEQUENCE</scope>
    <source>
        <strain evidence="2">UBA8834</strain>
    </source>
</reference>
<dbReference type="OMA" id="YRVWGIS"/>
<dbReference type="InterPro" id="IPR018765">
    <property type="entry name" value="DUF2341"/>
</dbReference>
<dbReference type="EMBL" id="DUJN01000002">
    <property type="protein sequence ID" value="HII60346.1"/>
    <property type="molecule type" value="Genomic_DNA"/>
</dbReference>
<evidence type="ECO:0000259" key="1">
    <source>
        <dbReference type="Pfam" id="PF10102"/>
    </source>
</evidence>
<dbReference type="AlphaFoldDB" id="A0A832T4X6"/>
<organism evidence="2 3">
    <name type="scientific">Pyrococcus horikoshii</name>
    <dbReference type="NCBI Taxonomy" id="53953"/>
    <lineage>
        <taxon>Archaea</taxon>
        <taxon>Methanobacteriati</taxon>
        <taxon>Methanobacteriota</taxon>
        <taxon>Thermococci</taxon>
        <taxon>Thermococcales</taxon>
        <taxon>Thermococcaceae</taxon>
        <taxon>Pyrococcus</taxon>
    </lineage>
</organism>
<comment type="caution">
    <text evidence="2">The sequence shown here is derived from an EMBL/GenBank/DDBJ whole genome shotgun (WGS) entry which is preliminary data.</text>
</comment>
<dbReference type="Proteomes" id="UP000617544">
    <property type="component" value="Unassembled WGS sequence"/>
</dbReference>
<evidence type="ECO:0000313" key="3">
    <source>
        <dbReference type="Proteomes" id="UP000617544"/>
    </source>
</evidence>
<gene>
    <name evidence="2" type="ORF">HA331_01035</name>
</gene>
<evidence type="ECO:0000313" key="2">
    <source>
        <dbReference type="EMBL" id="HII60346.1"/>
    </source>
</evidence>
<name>A0A832T4X6_PYRHR</name>
<dbReference type="Pfam" id="PF10102">
    <property type="entry name" value="DUF2341"/>
    <property type="match status" value="1"/>
</dbReference>
<proteinExistence type="predicted"/>